<dbReference type="RefSeq" id="WP_035059451.1">
    <property type="nucleotide sequence ID" value="NZ_AXCZ01000048.1"/>
</dbReference>
<dbReference type="EMBL" id="AXCZ01000048">
    <property type="protein sequence ID" value="KGM13351.1"/>
    <property type="molecule type" value="Genomic_DNA"/>
</dbReference>
<keyword evidence="5" id="KW-0472">Membrane</keyword>
<evidence type="ECO:0000256" key="1">
    <source>
        <dbReference type="ARBA" id="ARBA00004193"/>
    </source>
</evidence>
<proteinExistence type="inferred from homology"/>
<reference evidence="10 11" key="1">
    <citation type="submission" date="2013-08" db="EMBL/GenBank/DDBJ databases">
        <title>Genome sequencing of Cellulomonas bogoriensis 69B4.</title>
        <authorList>
            <person name="Chen F."/>
            <person name="Li Y."/>
            <person name="Wang G."/>
        </authorList>
    </citation>
    <scope>NUCLEOTIDE SEQUENCE [LARGE SCALE GENOMIC DNA]</scope>
    <source>
        <strain evidence="10 11">69B4</strain>
    </source>
</reference>
<dbReference type="Gene3D" id="3.40.50.2300">
    <property type="match status" value="2"/>
</dbReference>
<comment type="caution">
    <text evidence="10">The sequence shown here is derived from an EMBL/GenBank/DDBJ whole genome shotgun (WGS) entry which is preliminary data.</text>
</comment>
<evidence type="ECO:0000256" key="3">
    <source>
        <dbReference type="ARBA" id="ARBA00022475"/>
    </source>
</evidence>
<dbReference type="PROSITE" id="PS51257">
    <property type="entry name" value="PROKAR_LIPOPROTEIN"/>
    <property type="match status" value="1"/>
</dbReference>
<feature type="chain" id="PRO_5001967683" evidence="8">
    <location>
        <begin position="20"/>
        <end position="362"/>
    </location>
</feature>
<keyword evidence="11" id="KW-1185">Reference proteome</keyword>
<keyword evidence="4 8" id="KW-0732">Signal</keyword>
<evidence type="ECO:0000256" key="2">
    <source>
        <dbReference type="ARBA" id="ARBA00008610"/>
    </source>
</evidence>
<dbReference type="GO" id="GO:0005886">
    <property type="term" value="C:plasma membrane"/>
    <property type="evidence" value="ECO:0007669"/>
    <property type="project" value="UniProtKB-SubCell"/>
</dbReference>
<evidence type="ECO:0000256" key="8">
    <source>
        <dbReference type="SAM" id="SignalP"/>
    </source>
</evidence>
<evidence type="ECO:0000313" key="11">
    <source>
        <dbReference type="Proteomes" id="UP000054314"/>
    </source>
</evidence>
<dbReference type="SUPFAM" id="SSF53822">
    <property type="entry name" value="Periplasmic binding protein-like I"/>
    <property type="match status" value="1"/>
</dbReference>
<dbReference type="PANTHER" id="PTHR34296:SF2">
    <property type="entry name" value="ABC TRANSPORTER GUANOSINE-BINDING PROTEIN NUPN"/>
    <property type="match status" value="1"/>
</dbReference>
<evidence type="ECO:0000259" key="9">
    <source>
        <dbReference type="Pfam" id="PF02608"/>
    </source>
</evidence>
<organism evidence="10 11">
    <name type="scientific">Cellulomonas bogoriensis 69B4 = DSM 16987</name>
    <dbReference type="NCBI Taxonomy" id="1386082"/>
    <lineage>
        <taxon>Bacteria</taxon>
        <taxon>Bacillati</taxon>
        <taxon>Actinomycetota</taxon>
        <taxon>Actinomycetes</taxon>
        <taxon>Micrococcales</taxon>
        <taxon>Cellulomonadaceae</taxon>
        <taxon>Cellulomonas</taxon>
    </lineage>
</organism>
<keyword evidence="3" id="KW-1003">Cell membrane</keyword>
<feature type="domain" description="ABC transporter substrate-binding protein PnrA-like" evidence="9">
    <location>
        <begin position="52"/>
        <end position="357"/>
    </location>
</feature>
<protein>
    <submittedName>
        <fullName evidence="10">Membrane protein</fullName>
    </submittedName>
</protein>
<dbReference type="OrthoDB" id="9784230at2"/>
<dbReference type="InterPro" id="IPR050957">
    <property type="entry name" value="BMP_lipoprotein"/>
</dbReference>
<dbReference type="InterPro" id="IPR003760">
    <property type="entry name" value="PnrA-like"/>
</dbReference>
<dbReference type="AlphaFoldDB" id="A0A0A0BZJ9"/>
<evidence type="ECO:0000256" key="4">
    <source>
        <dbReference type="ARBA" id="ARBA00022729"/>
    </source>
</evidence>
<evidence type="ECO:0000256" key="7">
    <source>
        <dbReference type="SAM" id="MobiDB-lite"/>
    </source>
</evidence>
<gene>
    <name evidence="10" type="ORF">N869_14735</name>
</gene>
<feature type="region of interest" description="Disordered" evidence="7">
    <location>
        <begin position="20"/>
        <end position="39"/>
    </location>
</feature>
<name>A0A0A0BZJ9_9CELL</name>
<evidence type="ECO:0000313" key="10">
    <source>
        <dbReference type="EMBL" id="KGM13351.1"/>
    </source>
</evidence>
<feature type="signal peptide" evidence="8">
    <location>
        <begin position="1"/>
        <end position="19"/>
    </location>
</feature>
<evidence type="ECO:0000256" key="5">
    <source>
        <dbReference type="ARBA" id="ARBA00023136"/>
    </source>
</evidence>
<accession>A0A0A0BZJ9</accession>
<comment type="subcellular location">
    <subcellularLocation>
        <location evidence="1">Cell membrane</location>
        <topology evidence="1">Lipid-anchor</topology>
    </subcellularLocation>
</comment>
<dbReference type="InterPro" id="IPR028082">
    <property type="entry name" value="Peripla_BP_I"/>
</dbReference>
<dbReference type="Pfam" id="PF02608">
    <property type="entry name" value="Bmp"/>
    <property type="match status" value="1"/>
</dbReference>
<dbReference type="Proteomes" id="UP000054314">
    <property type="component" value="Unassembled WGS sequence"/>
</dbReference>
<evidence type="ECO:0000256" key="6">
    <source>
        <dbReference type="ARBA" id="ARBA00023288"/>
    </source>
</evidence>
<dbReference type="PANTHER" id="PTHR34296">
    <property type="entry name" value="TRANSCRIPTIONAL ACTIVATOR PROTEIN MED"/>
    <property type="match status" value="1"/>
</dbReference>
<keyword evidence="6" id="KW-0449">Lipoprotein</keyword>
<dbReference type="CDD" id="cd06354">
    <property type="entry name" value="PBP1_PrnA-like"/>
    <property type="match status" value="1"/>
</dbReference>
<sequence>MKIGTRAAVLATATALALAACGTPPPDEPEATATDDARTPEVEQIDYRGCIVSDAGGFDDRSFNQAGYEGLTQARDELGIEISQAESQGENEFVPNIDSMVNQGCDLVITVGYLLADATGGAAEANPETHFAIIDDQSVDADNVKPLVFNTAEAAFLAGYLAAGYSTTGTVATFGGMQIPPVTIFMDGFVDGVAHYNEVKGAEVRVLGWDKDAQTGDFTGDFDDIAAGQNLARAQIDQGADVIMPVAGPVGAGGASAAQQSDGVAFIGVDKDWYETSPEFADVTLTSVLKQMTPAVFDVLSEAVAGNFDNTPYVGTLENDGVGLAPFHDLEGEVSEELAAEVEQLRQDIVAGEIVVESPSTP</sequence>
<comment type="similarity">
    <text evidence="2">Belongs to the BMP lipoprotein family.</text>
</comment>